<sequence>MQFRIEEPRKMFFKNSLESTDFEEVNFAKRKGKALPNLSPIATQLLPLSEEKVADLNLLKPFISPTNRSYYDTFCKSLKSSKTIQNTIYLSEDEDVDEHFSSA</sequence>
<name>A0AAN9Y685_9HEMI</name>
<reference evidence="1 2" key="1">
    <citation type="submission" date="2024-03" db="EMBL/GenBank/DDBJ databases">
        <title>Adaptation during the transition from Ophiocordyceps entomopathogen to insect associate is accompanied by gene loss and intensified selection.</title>
        <authorList>
            <person name="Ward C.M."/>
            <person name="Onetto C.A."/>
            <person name="Borneman A.R."/>
        </authorList>
    </citation>
    <scope>NUCLEOTIDE SEQUENCE [LARGE SCALE GENOMIC DNA]</scope>
    <source>
        <strain evidence="1">AWRI1</strain>
        <tissue evidence="1">Single Adult Female</tissue>
    </source>
</reference>
<comment type="caution">
    <text evidence="1">The sequence shown here is derived from an EMBL/GenBank/DDBJ whole genome shotgun (WGS) entry which is preliminary data.</text>
</comment>
<evidence type="ECO:0000313" key="1">
    <source>
        <dbReference type="EMBL" id="KAK7593093.1"/>
    </source>
</evidence>
<dbReference type="Proteomes" id="UP001367676">
    <property type="component" value="Unassembled WGS sequence"/>
</dbReference>
<keyword evidence="2" id="KW-1185">Reference proteome</keyword>
<organism evidence="1 2">
    <name type="scientific">Parthenolecanium corni</name>
    <dbReference type="NCBI Taxonomy" id="536013"/>
    <lineage>
        <taxon>Eukaryota</taxon>
        <taxon>Metazoa</taxon>
        <taxon>Ecdysozoa</taxon>
        <taxon>Arthropoda</taxon>
        <taxon>Hexapoda</taxon>
        <taxon>Insecta</taxon>
        <taxon>Pterygota</taxon>
        <taxon>Neoptera</taxon>
        <taxon>Paraneoptera</taxon>
        <taxon>Hemiptera</taxon>
        <taxon>Sternorrhyncha</taxon>
        <taxon>Coccoidea</taxon>
        <taxon>Coccidae</taxon>
        <taxon>Parthenolecanium</taxon>
    </lineage>
</organism>
<protein>
    <submittedName>
        <fullName evidence="1">Uncharacterized protein</fullName>
    </submittedName>
</protein>
<dbReference type="EMBL" id="JBBCAQ010000020">
    <property type="protein sequence ID" value="KAK7593093.1"/>
    <property type="molecule type" value="Genomic_DNA"/>
</dbReference>
<evidence type="ECO:0000313" key="2">
    <source>
        <dbReference type="Proteomes" id="UP001367676"/>
    </source>
</evidence>
<accession>A0AAN9Y685</accession>
<dbReference type="AlphaFoldDB" id="A0AAN9Y685"/>
<gene>
    <name evidence="1" type="ORF">V9T40_007845</name>
</gene>
<proteinExistence type="predicted"/>